<dbReference type="Proteomes" id="UP001165780">
    <property type="component" value="Unplaced"/>
</dbReference>
<evidence type="ECO:0000313" key="12">
    <source>
        <dbReference type="RefSeq" id="XP_019273394.2"/>
    </source>
</evidence>
<keyword evidence="6 10" id="KW-0812">Transmembrane</keyword>
<dbReference type="GeneID" id="109248276"/>
<comment type="subcellular location">
    <subcellularLocation>
        <location evidence="1">Cell junction</location>
        <location evidence="1">Tight junction</location>
    </subcellularLocation>
    <subcellularLocation>
        <location evidence="2">Cell membrane</location>
        <topology evidence="2">Multi-pass membrane protein</topology>
    </subcellularLocation>
</comment>
<evidence type="ECO:0000256" key="3">
    <source>
        <dbReference type="ARBA" id="ARBA00008295"/>
    </source>
</evidence>
<dbReference type="PRINTS" id="PR01077">
    <property type="entry name" value="CLAUDIN"/>
</dbReference>
<evidence type="ECO:0000256" key="10">
    <source>
        <dbReference type="SAM" id="Phobius"/>
    </source>
</evidence>
<accession>A0A9V1E3L6</accession>
<dbReference type="InterPro" id="IPR004031">
    <property type="entry name" value="PMP22/EMP/MP20/Claudin"/>
</dbReference>
<evidence type="ECO:0000256" key="8">
    <source>
        <dbReference type="ARBA" id="ARBA00022989"/>
    </source>
</evidence>
<evidence type="ECO:0000256" key="5">
    <source>
        <dbReference type="ARBA" id="ARBA00022475"/>
    </source>
</evidence>
<evidence type="ECO:0000313" key="11">
    <source>
        <dbReference type="Proteomes" id="UP001165780"/>
    </source>
</evidence>
<evidence type="ECO:0000256" key="2">
    <source>
        <dbReference type="ARBA" id="ARBA00004651"/>
    </source>
</evidence>
<feature type="transmembrane region" description="Helical" evidence="10">
    <location>
        <begin position="149"/>
        <end position="168"/>
    </location>
</feature>
<dbReference type="PANTHER" id="PTHR12002">
    <property type="entry name" value="CLAUDIN"/>
    <property type="match status" value="1"/>
</dbReference>
<evidence type="ECO:0000256" key="7">
    <source>
        <dbReference type="ARBA" id="ARBA00022949"/>
    </source>
</evidence>
<dbReference type="InterPro" id="IPR006187">
    <property type="entry name" value="Claudin"/>
</dbReference>
<sequence>MALHKVHSVWAPASRAPVSNRAPLTTRWGVGRSLFQAQEPHPYDALYLFADPQYAVSMALPLGANSCQTAGFALATIGWILTITSMGLVEWRVWHIGNTSLSYSRVVCVGMWKVCIYHHVPNTNRSALCYHYAYNDTYIPLDIRICQNLLLVASILGLMGRVSIIFALKNLCVGSGQRNVTFGPLVVSGILDIAAGICILIPVIWNYLSVMNEEGIAFPPFLSIPFKPNTQELGSAILVAGLSAIMMLSSGLIFLFYRCPIARRVHPQTSEI</sequence>
<keyword evidence="7" id="KW-0965">Cell junction</keyword>
<evidence type="ECO:0000256" key="6">
    <source>
        <dbReference type="ARBA" id="ARBA00022692"/>
    </source>
</evidence>
<keyword evidence="11" id="KW-1185">Reference proteome</keyword>
<dbReference type="GO" id="GO:0005923">
    <property type="term" value="C:bicellular tight junction"/>
    <property type="evidence" value="ECO:0007669"/>
    <property type="project" value="UniProtKB-SubCell"/>
</dbReference>
<dbReference type="RefSeq" id="XP_019273394.2">
    <property type="nucleotide sequence ID" value="XM_019417849.2"/>
</dbReference>
<dbReference type="KEGG" id="ppad:109248276"/>
<keyword evidence="4" id="KW-0796">Tight junction</keyword>
<dbReference type="Pfam" id="PF13903">
    <property type="entry name" value="Claudin_2"/>
    <property type="match status" value="1"/>
</dbReference>
<keyword evidence="5" id="KW-1003">Cell membrane</keyword>
<evidence type="ECO:0000256" key="1">
    <source>
        <dbReference type="ARBA" id="ARBA00004435"/>
    </source>
</evidence>
<evidence type="ECO:0000256" key="4">
    <source>
        <dbReference type="ARBA" id="ARBA00022427"/>
    </source>
</evidence>
<organism evidence="11 12">
    <name type="scientific">Panthera pardus</name>
    <name type="common">Leopard</name>
    <name type="synonym">Felis pardus</name>
    <dbReference type="NCBI Taxonomy" id="9691"/>
    <lineage>
        <taxon>Eukaryota</taxon>
        <taxon>Metazoa</taxon>
        <taxon>Chordata</taxon>
        <taxon>Craniata</taxon>
        <taxon>Vertebrata</taxon>
        <taxon>Euteleostomi</taxon>
        <taxon>Mammalia</taxon>
        <taxon>Eutheria</taxon>
        <taxon>Laurasiatheria</taxon>
        <taxon>Carnivora</taxon>
        <taxon>Feliformia</taxon>
        <taxon>Felidae</taxon>
        <taxon>Pantherinae</taxon>
        <taxon>Panthera</taxon>
    </lineage>
</organism>
<keyword evidence="9 10" id="KW-0472">Membrane</keyword>
<comment type="similarity">
    <text evidence="3">Belongs to the claudin family.</text>
</comment>
<feature type="transmembrane region" description="Helical" evidence="10">
    <location>
        <begin position="233"/>
        <end position="257"/>
    </location>
</feature>
<name>A0A9V1E3L6_PANPR</name>
<proteinExistence type="inferred from homology"/>
<dbReference type="CTD" id="100288814"/>
<dbReference type="GO" id="GO:0005198">
    <property type="term" value="F:structural molecule activity"/>
    <property type="evidence" value="ECO:0007669"/>
    <property type="project" value="InterPro"/>
</dbReference>
<dbReference type="GO" id="GO:0005886">
    <property type="term" value="C:plasma membrane"/>
    <property type="evidence" value="ECO:0007669"/>
    <property type="project" value="UniProtKB-SubCell"/>
</dbReference>
<reference evidence="12" key="1">
    <citation type="submission" date="2025-08" db="UniProtKB">
        <authorList>
            <consortium name="RefSeq"/>
        </authorList>
    </citation>
    <scope>IDENTIFICATION</scope>
    <source>
        <tissue evidence="12">Whole blood</tissue>
    </source>
</reference>
<keyword evidence="8 10" id="KW-1133">Transmembrane helix</keyword>
<evidence type="ECO:0000256" key="9">
    <source>
        <dbReference type="ARBA" id="ARBA00023136"/>
    </source>
</evidence>
<dbReference type="Gene3D" id="1.20.140.150">
    <property type="match status" value="1"/>
</dbReference>
<feature type="transmembrane region" description="Helical" evidence="10">
    <location>
        <begin position="180"/>
        <end position="205"/>
    </location>
</feature>
<protein>
    <submittedName>
        <fullName evidence="12">Claudin-34</fullName>
    </submittedName>
</protein>
<gene>
    <name evidence="12" type="primary">CLDN34</name>
</gene>
<dbReference type="AlphaFoldDB" id="A0A9V1E3L6"/>